<dbReference type="PROSITE" id="PS50893">
    <property type="entry name" value="ABC_TRANSPORTER_2"/>
    <property type="match status" value="1"/>
</dbReference>
<feature type="transmembrane region" description="Helical" evidence="9">
    <location>
        <begin position="375"/>
        <end position="397"/>
    </location>
</feature>
<comment type="similarity">
    <text evidence="2">Belongs to the ABC transporter superfamily. ABCA family.</text>
</comment>
<dbReference type="GO" id="GO:0005524">
    <property type="term" value="F:ATP binding"/>
    <property type="evidence" value="ECO:0007669"/>
    <property type="project" value="UniProtKB-KW"/>
</dbReference>
<keyword evidence="7 9" id="KW-1133">Transmembrane helix</keyword>
<dbReference type="PANTHER" id="PTHR19229">
    <property type="entry name" value="ATP-BINDING CASSETTE TRANSPORTER SUBFAMILY A ABCA"/>
    <property type="match status" value="1"/>
</dbReference>
<dbReference type="OrthoDB" id="8061355at2759"/>
<dbReference type="AlphaFoldDB" id="A0A2P6N0M9"/>
<dbReference type="Pfam" id="PF12698">
    <property type="entry name" value="ABC2_membrane_3"/>
    <property type="match status" value="1"/>
</dbReference>
<keyword evidence="6 11" id="KW-0067">ATP-binding</keyword>
<dbReference type="GO" id="GO:0140359">
    <property type="term" value="F:ABC-type transporter activity"/>
    <property type="evidence" value="ECO:0007669"/>
    <property type="project" value="InterPro"/>
</dbReference>
<protein>
    <submittedName>
        <fullName evidence="11">ATP-binding cassette sub-family A member 3</fullName>
    </submittedName>
</protein>
<dbReference type="GO" id="GO:0016887">
    <property type="term" value="F:ATP hydrolysis activity"/>
    <property type="evidence" value="ECO:0007669"/>
    <property type="project" value="InterPro"/>
</dbReference>
<reference evidence="11 12" key="1">
    <citation type="journal article" date="2018" name="Genome Biol. Evol.">
        <title>Multiple Roots of Fruiting Body Formation in Amoebozoa.</title>
        <authorList>
            <person name="Hillmann F."/>
            <person name="Forbes G."/>
            <person name="Novohradska S."/>
            <person name="Ferling I."/>
            <person name="Riege K."/>
            <person name="Groth M."/>
            <person name="Westermann M."/>
            <person name="Marz M."/>
            <person name="Spaller T."/>
            <person name="Winckler T."/>
            <person name="Schaap P."/>
            <person name="Glockner G."/>
        </authorList>
    </citation>
    <scope>NUCLEOTIDE SEQUENCE [LARGE SCALE GENOMIC DNA]</scope>
    <source>
        <strain evidence="11 12">Jena</strain>
    </source>
</reference>
<organism evidence="11 12">
    <name type="scientific">Planoprotostelium fungivorum</name>
    <dbReference type="NCBI Taxonomy" id="1890364"/>
    <lineage>
        <taxon>Eukaryota</taxon>
        <taxon>Amoebozoa</taxon>
        <taxon>Evosea</taxon>
        <taxon>Variosea</taxon>
        <taxon>Cavosteliida</taxon>
        <taxon>Cavosteliaceae</taxon>
        <taxon>Planoprotostelium</taxon>
    </lineage>
</organism>
<evidence type="ECO:0000313" key="12">
    <source>
        <dbReference type="Proteomes" id="UP000241769"/>
    </source>
</evidence>
<feature type="transmembrane region" description="Helical" evidence="9">
    <location>
        <begin position="444"/>
        <end position="462"/>
    </location>
</feature>
<proteinExistence type="inferred from homology"/>
<evidence type="ECO:0000256" key="5">
    <source>
        <dbReference type="ARBA" id="ARBA00022741"/>
    </source>
</evidence>
<dbReference type="Gene3D" id="3.40.50.300">
    <property type="entry name" value="P-loop containing nucleotide triphosphate hydrolases"/>
    <property type="match status" value="1"/>
</dbReference>
<feature type="domain" description="ABC transporter" evidence="10">
    <location>
        <begin position="512"/>
        <end position="741"/>
    </location>
</feature>
<evidence type="ECO:0000313" key="11">
    <source>
        <dbReference type="EMBL" id="PRP77528.1"/>
    </source>
</evidence>
<evidence type="ECO:0000256" key="6">
    <source>
        <dbReference type="ARBA" id="ARBA00022840"/>
    </source>
</evidence>
<evidence type="ECO:0000256" key="2">
    <source>
        <dbReference type="ARBA" id="ARBA00008869"/>
    </source>
</evidence>
<keyword evidence="5" id="KW-0547">Nucleotide-binding</keyword>
<dbReference type="InterPro" id="IPR027417">
    <property type="entry name" value="P-loop_NTPase"/>
</dbReference>
<dbReference type="InterPro" id="IPR026082">
    <property type="entry name" value="ABCA"/>
</dbReference>
<dbReference type="InterPro" id="IPR013525">
    <property type="entry name" value="ABC2_TM"/>
</dbReference>
<dbReference type="InterPro" id="IPR003439">
    <property type="entry name" value="ABC_transporter-like_ATP-bd"/>
</dbReference>
<sequence>MELDLRPPETQSSVPLEDKTSFVSHVRATTWKNLSVMIIVPLGVLIGIAMVHWFSRGDPPFSSPSQSNGLNHYGPIDLEGNHLRGPNLSDDVILGSISSTVNQTYRKGLLGFTGSYRDLSRPQISSYNGSTDQYDDEMYRRITGYWNRGHWNSSVHITERFAFVYHDVDVERSRLNVTLQVIDPEQYRYYEIFESDIMGELYGILFSSMGSARKMKASCKSGEGTEDILRQYNNTQPPFYVHGTSRGWSLHIANTGNKDFNTFVLTWLIPVALGWNLPVLTYFIVTEKKSKSVEMMKITGMSMTAYWLSMWVFFGLLNFLIALLMCIIGLSLKMNFFIQVNITSWSVLFMLHSFSQPMLSMLMSTFFSRPIVATVVMHILTPIFYVASQVLNLIVWVNDPPPWYLMLFPPYALNRGVWVIGASLFQSAQPISFSDIFHGELIRIYGCLVASAVFLFLCTIYLDNVLPKEYGVREPLYFPYLHFRDMLRKRRGKELNDRTSLLFNTPNCQELIDIRGIQKEYPGKKALSGLSLQIRDGECVGLLGPNGAGKSTLAHILCGIIPPSGGDAYIAGKNIMHEMFSVRKALGFCPQHEIVWDDLTAREHVLFYMRIKGVSHLYEDEETDRILSCVGLLNEKDKLAISMSMGMKKRLSIGISIIGNPKCLILDEPTNGLDPETRRAIWELIQSQKPDKAVIITTHNMEEADTLCTKIAIISQGKLVCEGTQLELKRKYGRGYKLSISALPSRLIEADTYIRNKYPSARADVVAGGVVNYYVQKEEVDMGTIFGDMKREKKENGITEWSISQTSLEEVFLEALEETS</sequence>
<feature type="transmembrane region" description="Helical" evidence="9">
    <location>
        <begin position="264"/>
        <end position="285"/>
    </location>
</feature>
<dbReference type="CDD" id="cd03263">
    <property type="entry name" value="ABC_subfamily_A"/>
    <property type="match status" value="1"/>
</dbReference>
<dbReference type="Pfam" id="PF00005">
    <property type="entry name" value="ABC_tran"/>
    <property type="match status" value="1"/>
</dbReference>
<comment type="caution">
    <text evidence="11">The sequence shown here is derived from an EMBL/GenBank/DDBJ whole genome shotgun (WGS) entry which is preliminary data.</text>
</comment>
<dbReference type="SUPFAM" id="SSF52540">
    <property type="entry name" value="P-loop containing nucleoside triphosphate hydrolases"/>
    <property type="match status" value="1"/>
</dbReference>
<dbReference type="SMART" id="SM00382">
    <property type="entry name" value="AAA"/>
    <property type="match status" value="1"/>
</dbReference>
<feature type="transmembrane region" description="Helical" evidence="9">
    <location>
        <begin position="306"/>
        <end position="330"/>
    </location>
</feature>
<dbReference type="FunCoup" id="A0A2P6N0M9">
    <property type="interactions" value="40"/>
</dbReference>
<keyword evidence="4 9" id="KW-0812">Transmembrane</keyword>
<gene>
    <name evidence="11" type="ORF">PROFUN_14182</name>
</gene>
<feature type="transmembrane region" description="Helical" evidence="9">
    <location>
        <begin position="336"/>
        <end position="354"/>
    </location>
</feature>
<dbReference type="InParanoid" id="A0A2P6N0M9"/>
<dbReference type="GO" id="GO:0016020">
    <property type="term" value="C:membrane"/>
    <property type="evidence" value="ECO:0007669"/>
    <property type="project" value="UniProtKB-SubCell"/>
</dbReference>
<evidence type="ECO:0000256" key="9">
    <source>
        <dbReference type="SAM" id="Phobius"/>
    </source>
</evidence>
<dbReference type="InterPro" id="IPR003593">
    <property type="entry name" value="AAA+_ATPase"/>
</dbReference>
<evidence type="ECO:0000256" key="4">
    <source>
        <dbReference type="ARBA" id="ARBA00022692"/>
    </source>
</evidence>
<keyword evidence="12" id="KW-1185">Reference proteome</keyword>
<dbReference type="STRING" id="1890364.A0A2P6N0M9"/>
<dbReference type="FunFam" id="3.40.50.300:FF:000335">
    <property type="entry name" value="ATP binding cassette subfamily A member 5"/>
    <property type="match status" value="1"/>
</dbReference>
<evidence type="ECO:0000256" key="8">
    <source>
        <dbReference type="ARBA" id="ARBA00023136"/>
    </source>
</evidence>
<keyword evidence="3" id="KW-0813">Transport</keyword>
<comment type="subcellular location">
    <subcellularLocation>
        <location evidence="1">Membrane</location>
        <topology evidence="1">Multi-pass membrane protein</topology>
    </subcellularLocation>
</comment>
<dbReference type="EMBL" id="MDYQ01000259">
    <property type="protein sequence ID" value="PRP77528.1"/>
    <property type="molecule type" value="Genomic_DNA"/>
</dbReference>
<evidence type="ECO:0000256" key="7">
    <source>
        <dbReference type="ARBA" id="ARBA00022989"/>
    </source>
</evidence>
<accession>A0A2P6N0M9</accession>
<evidence type="ECO:0000256" key="1">
    <source>
        <dbReference type="ARBA" id="ARBA00004141"/>
    </source>
</evidence>
<name>A0A2P6N0M9_9EUKA</name>
<evidence type="ECO:0000256" key="3">
    <source>
        <dbReference type="ARBA" id="ARBA00022448"/>
    </source>
</evidence>
<evidence type="ECO:0000259" key="10">
    <source>
        <dbReference type="PROSITE" id="PS50893"/>
    </source>
</evidence>
<feature type="transmembrane region" description="Helical" evidence="9">
    <location>
        <begin position="34"/>
        <end position="54"/>
    </location>
</feature>
<keyword evidence="8 9" id="KW-0472">Membrane</keyword>
<dbReference type="Proteomes" id="UP000241769">
    <property type="component" value="Unassembled WGS sequence"/>
</dbReference>